<dbReference type="EMBL" id="JALGAR010000005">
    <property type="protein sequence ID" value="MCI4659516.1"/>
    <property type="molecule type" value="Genomic_DNA"/>
</dbReference>
<evidence type="ECO:0000256" key="1">
    <source>
        <dbReference type="SAM" id="Phobius"/>
    </source>
</evidence>
<name>A0AA41QXK8_9MICO</name>
<keyword evidence="1" id="KW-1133">Transmembrane helix</keyword>
<gene>
    <name evidence="2" type="ORF">MQH31_17070</name>
</gene>
<dbReference type="AlphaFoldDB" id="A0AA41QXK8"/>
<evidence type="ECO:0000313" key="2">
    <source>
        <dbReference type="EMBL" id="MCI4659516.1"/>
    </source>
</evidence>
<accession>A0AA41QXK8</accession>
<organism evidence="2 3">
    <name type="scientific">Cryobacterium zhongshanensis</name>
    <dbReference type="NCBI Taxonomy" id="2928153"/>
    <lineage>
        <taxon>Bacteria</taxon>
        <taxon>Bacillati</taxon>
        <taxon>Actinomycetota</taxon>
        <taxon>Actinomycetes</taxon>
        <taxon>Micrococcales</taxon>
        <taxon>Microbacteriaceae</taxon>
        <taxon>Cryobacterium</taxon>
    </lineage>
</organism>
<evidence type="ECO:0000313" key="3">
    <source>
        <dbReference type="Proteomes" id="UP001165341"/>
    </source>
</evidence>
<keyword evidence="1" id="KW-0812">Transmembrane</keyword>
<dbReference type="RefSeq" id="WP_243013002.1">
    <property type="nucleotide sequence ID" value="NZ_JALGAR010000005.1"/>
</dbReference>
<proteinExistence type="predicted"/>
<keyword evidence="3" id="KW-1185">Reference proteome</keyword>
<sequence>MLAISIFAGAEAFNVANGNAGSRPAAPLAGFVAWLVWLVLLTAVGFFITLLAYLLVLPSRSRGLWIAQIVLTSLAAIFALIVFVLTLHVLPNL</sequence>
<keyword evidence="1" id="KW-0472">Membrane</keyword>
<reference evidence="2" key="1">
    <citation type="submission" date="2022-03" db="EMBL/GenBank/DDBJ databases">
        <title>Cryobacterium sp. nov. strain ZS14-85, isolated from Antarctic soil.</title>
        <authorList>
            <person name="Li J."/>
            <person name="Niu G."/>
        </authorList>
    </citation>
    <scope>NUCLEOTIDE SEQUENCE</scope>
    <source>
        <strain evidence="2">ZS14-85</strain>
    </source>
</reference>
<comment type="caution">
    <text evidence="2">The sequence shown here is derived from an EMBL/GenBank/DDBJ whole genome shotgun (WGS) entry which is preliminary data.</text>
</comment>
<feature type="transmembrane region" description="Helical" evidence="1">
    <location>
        <begin position="28"/>
        <end position="57"/>
    </location>
</feature>
<protein>
    <submittedName>
        <fullName evidence="2">Uncharacterized protein</fullName>
    </submittedName>
</protein>
<dbReference type="Proteomes" id="UP001165341">
    <property type="component" value="Unassembled WGS sequence"/>
</dbReference>
<feature type="transmembrane region" description="Helical" evidence="1">
    <location>
        <begin position="69"/>
        <end position="90"/>
    </location>
</feature>